<feature type="transmembrane region" description="Helical" evidence="1">
    <location>
        <begin position="182"/>
        <end position="203"/>
    </location>
</feature>
<keyword evidence="3" id="KW-1185">Reference proteome</keyword>
<protein>
    <submittedName>
        <fullName evidence="2">Uncharacterized protein</fullName>
    </submittedName>
</protein>
<evidence type="ECO:0000256" key="1">
    <source>
        <dbReference type="SAM" id="Phobius"/>
    </source>
</evidence>
<feature type="transmembrane region" description="Helical" evidence="1">
    <location>
        <begin position="215"/>
        <end position="240"/>
    </location>
</feature>
<keyword evidence="1" id="KW-1133">Transmembrane helix</keyword>
<accession>A0AA39U872</accession>
<keyword evidence="1" id="KW-0812">Transmembrane</keyword>
<dbReference type="EMBL" id="JAFEKC020000017">
    <property type="protein sequence ID" value="KAK0510056.1"/>
    <property type="molecule type" value="Genomic_DNA"/>
</dbReference>
<keyword evidence="1" id="KW-0472">Membrane</keyword>
<evidence type="ECO:0000313" key="3">
    <source>
        <dbReference type="Proteomes" id="UP001166286"/>
    </source>
</evidence>
<reference evidence="2" key="1">
    <citation type="submission" date="2023-03" db="EMBL/GenBank/DDBJ databases">
        <title>Complete genome of Cladonia borealis.</title>
        <authorList>
            <person name="Park H."/>
        </authorList>
    </citation>
    <scope>NUCLEOTIDE SEQUENCE</scope>
    <source>
        <strain evidence="2">ANT050790</strain>
    </source>
</reference>
<dbReference type="Proteomes" id="UP001166286">
    <property type="component" value="Unassembled WGS sequence"/>
</dbReference>
<comment type="caution">
    <text evidence="2">The sequence shown here is derived from an EMBL/GenBank/DDBJ whole genome shotgun (WGS) entry which is preliminary data.</text>
</comment>
<feature type="transmembrane region" description="Helical" evidence="1">
    <location>
        <begin position="116"/>
        <end position="133"/>
    </location>
</feature>
<organism evidence="2 3">
    <name type="scientific">Cladonia borealis</name>
    <dbReference type="NCBI Taxonomy" id="184061"/>
    <lineage>
        <taxon>Eukaryota</taxon>
        <taxon>Fungi</taxon>
        <taxon>Dikarya</taxon>
        <taxon>Ascomycota</taxon>
        <taxon>Pezizomycotina</taxon>
        <taxon>Lecanoromycetes</taxon>
        <taxon>OSLEUM clade</taxon>
        <taxon>Lecanoromycetidae</taxon>
        <taxon>Lecanorales</taxon>
        <taxon>Lecanorineae</taxon>
        <taxon>Cladoniaceae</taxon>
        <taxon>Cladonia</taxon>
    </lineage>
</organism>
<proteinExistence type="predicted"/>
<gene>
    <name evidence="2" type="ORF">JMJ35_007450</name>
</gene>
<sequence>MSKVHHFLGKYSFAAIARSMLERFLTAFGRVTTVPYGRIYRRNTRDPLILILGGNTHKKRDEESRDEDEGDQLETWIKVKEREAQYVQVAGAVLFASTITSLSWPDIDKRHWSAPALWYGAILMALMAVVLGAEHTMMLPNLSAPTRNFLTIRKKLMGKFSAKDNVRPGAIILFSLQAPLMCLAYSIILFLAGLASFVISPLAMNPSWDADAKTVLLFLIPSMAALVTFFVTTQTMHYLAKD</sequence>
<evidence type="ECO:0000313" key="2">
    <source>
        <dbReference type="EMBL" id="KAK0510056.1"/>
    </source>
</evidence>
<name>A0AA39U872_9LECA</name>
<dbReference type="AlphaFoldDB" id="A0AA39U872"/>